<dbReference type="EMBL" id="BLAE01000024">
    <property type="protein sequence ID" value="GES10754.1"/>
    <property type="molecule type" value="Genomic_DNA"/>
</dbReference>
<keyword evidence="3" id="KW-1185">Reference proteome</keyword>
<dbReference type="PRINTS" id="PR00111">
    <property type="entry name" value="ABHYDROLASE"/>
</dbReference>
<organism evidence="2 3">
    <name type="scientific">Acrocarpospora macrocephala</name>
    <dbReference type="NCBI Taxonomy" id="150177"/>
    <lineage>
        <taxon>Bacteria</taxon>
        <taxon>Bacillati</taxon>
        <taxon>Actinomycetota</taxon>
        <taxon>Actinomycetes</taxon>
        <taxon>Streptosporangiales</taxon>
        <taxon>Streptosporangiaceae</taxon>
        <taxon>Acrocarpospora</taxon>
    </lineage>
</organism>
<dbReference type="InterPro" id="IPR029058">
    <property type="entry name" value="AB_hydrolase_fold"/>
</dbReference>
<dbReference type="PANTHER" id="PTHR43433">
    <property type="entry name" value="HYDROLASE, ALPHA/BETA FOLD FAMILY PROTEIN"/>
    <property type="match status" value="1"/>
</dbReference>
<comment type="caution">
    <text evidence="2">The sequence shown here is derived from an EMBL/GenBank/DDBJ whole genome shotgun (WGS) entry which is preliminary data.</text>
</comment>
<accession>A0A5M3WPA4</accession>
<dbReference type="InterPro" id="IPR050471">
    <property type="entry name" value="AB_hydrolase"/>
</dbReference>
<proteinExistence type="predicted"/>
<dbReference type="Pfam" id="PF00561">
    <property type="entry name" value="Abhydrolase_1"/>
    <property type="match status" value="1"/>
</dbReference>
<evidence type="ECO:0000313" key="3">
    <source>
        <dbReference type="Proteomes" id="UP000331127"/>
    </source>
</evidence>
<dbReference type="GO" id="GO:0016787">
    <property type="term" value="F:hydrolase activity"/>
    <property type="evidence" value="ECO:0007669"/>
    <property type="project" value="UniProtKB-KW"/>
</dbReference>
<reference evidence="2 3" key="1">
    <citation type="submission" date="2019-10" db="EMBL/GenBank/DDBJ databases">
        <title>Whole genome shotgun sequence of Acrocarpospora macrocephala NBRC 16266.</title>
        <authorList>
            <person name="Ichikawa N."/>
            <person name="Kimura A."/>
            <person name="Kitahashi Y."/>
            <person name="Komaki H."/>
            <person name="Oguchi A."/>
        </authorList>
    </citation>
    <scope>NUCLEOTIDE SEQUENCE [LARGE SCALE GENOMIC DNA]</scope>
    <source>
        <strain evidence="2 3">NBRC 16266</strain>
    </source>
</reference>
<keyword evidence="2" id="KW-0378">Hydrolase</keyword>
<feature type="domain" description="AB hydrolase-1" evidence="1">
    <location>
        <begin position="17"/>
        <end position="264"/>
    </location>
</feature>
<evidence type="ECO:0000259" key="1">
    <source>
        <dbReference type="Pfam" id="PF00561"/>
    </source>
</evidence>
<evidence type="ECO:0000313" key="2">
    <source>
        <dbReference type="EMBL" id="GES10754.1"/>
    </source>
</evidence>
<dbReference type="OrthoDB" id="9800988at2"/>
<gene>
    <name evidence="2" type="ORF">Amac_043510</name>
</gene>
<name>A0A5M3WPA4_9ACTN</name>
<dbReference type="Proteomes" id="UP000331127">
    <property type="component" value="Unassembled WGS sequence"/>
</dbReference>
<dbReference type="AlphaFoldDB" id="A0A5M3WPA4"/>
<dbReference type="PANTHER" id="PTHR43433:SF10">
    <property type="entry name" value="AB HYDROLASE-1 DOMAIN-CONTAINING PROTEIN"/>
    <property type="match status" value="1"/>
</dbReference>
<dbReference type="InterPro" id="IPR000073">
    <property type="entry name" value="AB_hydrolase_1"/>
</dbReference>
<protein>
    <submittedName>
        <fullName evidence="2">Alpha/beta hydrolase</fullName>
    </submittedName>
</protein>
<dbReference type="Gene3D" id="3.40.50.1820">
    <property type="entry name" value="alpha/beta hydrolase"/>
    <property type="match status" value="1"/>
</dbReference>
<sequence length="280" mass="30460">MRTLAISRQGKVEGGIPVFLLHGTPGSRVGPAPHADLLNRLGVQLITYDRPGYGASDRHMERRVCDVASDVTAIADHLGLDEFAVAGRSGGGPHALACAALIPDRVTRVAALVSLAPIAAAELDWFEGMTPTNVSEYRTALQGRAALTAKLASEAEEIKKDPVQLVNSIFAELTDSDRRIVTDPEFRTALIRNFAEAVRTSPGGWIDDSLAFTAPWGFDPAEIRVPTLVWHGQDDKFSPLSHSRWLSERIPTARMTVQPGAAHFHAFHVLPDLLPWLVQR</sequence>
<dbReference type="SUPFAM" id="SSF53474">
    <property type="entry name" value="alpha/beta-Hydrolases"/>
    <property type="match status" value="1"/>
</dbReference>